<dbReference type="AlphaFoldDB" id="A0A226EFB0"/>
<evidence type="ECO:0000256" key="3">
    <source>
        <dbReference type="ARBA" id="ARBA00018920"/>
    </source>
</evidence>
<dbReference type="STRING" id="158441.A0A226EFB0"/>
<feature type="transmembrane region" description="Helical" evidence="10">
    <location>
        <begin position="179"/>
        <end position="197"/>
    </location>
</feature>
<evidence type="ECO:0000256" key="7">
    <source>
        <dbReference type="ARBA" id="ARBA00026004"/>
    </source>
</evidence>
<gene>
    <name evidence="11" type="ORF">Fcan01_10007</name>
</gene>
<feature type="transmembrane region" description="Helical" evidence="10">
    <location>
        <begin position="40"/>
        <end position="66"/>
    </location>
</feature>
<dbReference type="OrthoDB" id="313412at2759"/>
<evidence type="ECO:0000256" key="4">
    <source>
        <dbReference type="ARBA" id="ARBA00022490"/>
    </source>
</evidence>
<evidence type="ECO:0000313" key="11">
    <source>
        <dbReference type="EMBL" id="OXA55938.1"/>
    </source>
</evidence>
<feature type="coiled-coil region" evidence="8">
    <location>
        <begin position="344"/>
        <end position="463"/>
    </location>
</feature>
<evidence type="ECO:0000256" key="10">
    <source>
        <dbReference type="SAM" id="Phobius"/>
    </source>
</evidence>
<evidence type="ECO:0000256" key="1">
    <source>
        <dbReference type="ARBA" id="ARBA00004496"/>
    </source>
</evidence>
<comment type="subcellular location">
    <subcellularLocation>
        <location evidence="1">Cytoplasm</location>
    </subcellularLocation>
</comment>
<name>A0A226EFB0_FOLCA</name>
<comment type="caution">
    <text evidence="11">The sequence shown here is derived from an EMBL/GenBank/DDBJ whole genome shotgun (WGS) entry which is preliminary data.</text>
</comment>
<evidence type="ECO:0000256" key="9">
    <source>
        <dbReference type="SAM" id="MobiDB-lite"/>
    </source>
</evidence>
<proteinExistence type="inferred from homology"/>
<keyword evidence="12" id="KW-1185">Reference proteome</keyword>
<organism evidence="11 12">
    <name type="scientific">Folsomia candida</name>
    <name type="common">Springtail</name>
    <dbReference type="NCBI Taxonomy" id="158441"/>
    <lineage>
        <taxon>Eukaryota</taxon>
        <taxon>Metazoa</taxon>
        <taxon>Ecdysozoa</taxon>
        <taxon>Arthropoda</taxon>
        <taxon>Hexapoda</taxon>
        <taxon>Collembola</taxon>
        <taxon>Entomobryomorpha</taxon>
        <taxon>Isotomoidea</taxon>
        <taxon>Isotomidae</taxon>
        <taxon>Proisotominae</taxon>
        <taxon>Folsomia</taxon>
    </lineage>
</organism>
<keyword evidence="10" id="KW-0812">Transmembrane</keyword>
<dbReference type="GO" id="GO:0005737">
    <property type="term" value="C:cytoplasm"/>
    <property type="evidence" value="ECO:0007669"/>
    <property type="project" value="UniProtKB-SubCell"/>
</dbReference>
<accession>A0A226EFB0</accession>
<feature type="transmembrane region" description="Helical" evidence="10">
    <location>
        <begin position="93"/>
        <end position="114"/>
    </location>
</feature>
<comment type="function">
    <text evidence="6">Regulates ciliary localization of the BBSome complex. Together with the BBSome complex, controls SMO ciliary trafficking and contributes to the sonic hedgehog (SHH) pathway regulation. May play a role in neurite outgrowth. May have tumor suppressor function.</text>
</comment>
<evidence type="ECO:0000256" key="8">
    <source>
        <dbReference type="SAM" id="Coils"/>
    </source>
</evidence>
<protein>
    <recommendedName>
        <fullName evidence="3">Leucine zipper transcription factor-like protein 1</fullName>
    </recommendedName>
</protein>
<comment type="similarity">
    <text evidence="2">Belongs to the LZTFL1 family.</text>
</comment>
<evidence type="ECO:0000313" key="12">
    <source>
        <dbReference type="Proteomes" id="UP000198287"/>
    </source>
</evidence>
<keyword evidence="10" id="KW-0472">Membrane</keyword>
<evidence type="ECO:0000256" key="2">
    <source>
        <dbReference type="ARBA" id="ARBA00008868"/>
    </source>
</evidence>
<evidence type="ECO:0000256" key="6">
    <source>
        <dbReference type="ARBA" id="ARBA00024898"/>
    </source>
</evidence>
<dbReference type="PANTHER" id="PTHR21635:SF0">
    <property type="entry name" value="LEUCINE ZIPPER TRANSCRIPTION FACTOR-LIKE PROTEIN 1"/>
    <property type="match status" value="1"/>
</dbReference>
<dbReference type="PANTHER" id="PTHR21635">
    <property type="entry name" value="LEUCINE ZIPPER TRANSCRIPTION FACTOR LIKE"/>
    <property type="match status" value="1"/>
</dbReference>
<feature type="region of interest" description="Disordered" evidence="9">
    <location>
        <begin position="466"/>
        <end position="498"/>
    </location>
</feature>
<keyword evidence="5 8" id="KW-0175">Coiled coil</keyword>
<feature type="compositionally biased region" description="Acidic residues" evidence="9">
    <location>
        <begin position="472"/>
        <end position="482"/>
    </location>
</feature>
<reference evidence="11 12" key="1">
    <citation type="submission" date="2015-12" db="EMBL/GenBank/DDBJ databases">
        <title>The genome of Folsomia candida.</title>
        <authorList>
            <person name="Faddeeva A."/>
            <person name="Derks M.F."/>
            <person name="Anvar Y."/>
            <person name="Smit S."/>
            <person name="Van Straalen N."/>
            <person name="Roelofs D."/>
        </authorList>
    </citation>
    <scope>NUCLEOTIDE SEQUENCE [LARGE SCALE GENOMIC DNA]</scope>
    <source>
        <strain evidence="11 12">VU population</strain>
        <tissue evidence="11">Whole body</tissue>
    </source>
</reference>
<dbReference type="GO" id="GO:1903565">
    <property type="term" value="P:negative regulation of protein localization to cilium"/>
    <property type="evidence" value="ECO:0007669"/>
    <property type="project" value="TreeGrafter"/>
</dbReference>
<keyword evidence="10" id="KW-1133">Transmembrane helix</keyword>
<dbReference type="Proteomes" id="UP000198287">
    <property type="component" value="Unassembled WGS sequence"/>
</dbReference>
<dbReference type="Pfam" id="PF15294">
    <property type="entry name" value="Leu_zip"/>
    <property type="match status" value="1"/>
</dbReference>
<dbReference type="EMBL" id="LNIX01000004">
    <property type="protein sequence ID" value="OXA55938.1"/>
    <property type="molecule type" value="Genomic_DNA"/>
</dbReference>
<dbReference type="InterPro" id="IPR026157">
    <property type="entry name" value="LZTFL1"/>
</dbReference>
<comment type="subunit">
    <text evidence="7">Self-associates. Interacts with BBS9; the interaction mediates the association of LZTL1 with the BBsome complex and regulates BBSome ciliary trafficking.</text>
</comment>
<evidence type="ECO:0000256" key="5">
    <source>
        <dbReference type="ARBA" id="ARBA00023054"/>
    </source>
</evidence>
<feature type="transmembrane region" description="Helical" evidence="10">
    <location>
        <begin position="126"/>
        <end position="147"/>
    </location>
</feature>
<keyword evidence="4" id="KW-0963">Cytoplasm</keyword>
<sequence length="498" mass="56048">MGPFTLKFAVEELTAQIEEFAASTFSSSCEFMKFILPKMILLIQGLSSTGLATRIILGAALSSLLFQYRISNDAGYENVRQFQVLNLPVFLEIIYILFVFSFSWSATNLMVGYVAKSRQLLKQEYVHHFVIDIFLGSSCGYFANVLWTRTLGTVTNFGDSKLLAVGYIPQTSDFLLSPAPLVLIGVVIVSSWLTGYFPRVRSTETYTGDEVKSLLTDLEDVVRGEVDTELTDGVHTNTLFVQQLLAQAEEWHLTLSANISELENRELLNCVKLFEEEQQRKSESQKMSITVTQTKQVIPVEDMNVATALKTEIARLTMENDSLRTHVANQDQDSKNPPPQSVDVQQLESELSLAQGEINRLKSQLHSLLQENESDSMEKLQIVQQAVDTLSKELEVSQTKAAEETEKLKRDLESREDKLRQIQSNLLLAEKELDKKFQATSAYMNMKKILVQKNNQIKSLRRKVASLGGTEGGDDEESEEDGIALQKQSNLEEEGFRI</sequence>